<dbReference type="Proteomes" id="UP000253529">
    <property type="component" value="Unassembled WGS sequence"/>
</dbReference>
<sequence>MSETEETAAPFFFAAEQPTASAIDDDIYLTVPAALPDFPGRIEAVDIVLTVEYARAVIDQLSTAVAAAARRREAG</sequence>
<organism evidence="1 2">
    <name type="scientific">Roseiarcus fermentans</name>
    <dbReference type="NCBI Taxonomy" id="1473586"/>
    <lineage>
        <taxon>Bacteria</taxon>
        <taxon>Pseudomonadati</taxon>
        <taxon>Pseudomonadota</taxon>
        <taxon>Alphaproteobacteria</taxon>
        <taxon>Hyphomicrobiales</taxon>
        <taxon>Roseiarcaceae</taxon>
        <taxon>Roseiarcus</taxon>
    </lineage>
</organism>
<proteinExistence type="predicted"/>
<protein>
    <submittedName>
        <fullName evidence="1">Uncharacterized protein</fullName>
    </submittedName>
</protein>
<evidence type="ECO:0000313" key="2">
    <source>
        <dbReference type="Proteomes" id="UP000253529"/>
    </source>
</evidence>
<dbReference type="RefSeq" id="WP_113889069.1">
    <property type="nucleotide sequence ID" value="NZ_QNRK01000009.1"/>
</dbReference>
<reference evidence="1 2" key="1">
    <citation type="submission" date="2018-06" db="EMBL/GenBank/DDBJ databases">
        <title>Genomic Encyclopedia of Type Strains, Phase IV (KMG-IV): sequencing the most valuable type-strain genomes for metagenomic binning, comparative biology and taxonomic classification.</title>
        <authorList>
            <person name="Goeker M."/>
        </authorList>
    </citation>
    <scope>NUCLEOTIDE SEQUENCE [LARGE SCALE GENOMIC DNA]</scope>
    <source>
        <strain evidence="1 2">DSM 24875</strain>
    </source>
</reference>
<gene>
    <name evidence="1" type="ORF">DFR50_109147</name>
</gene>
<keyword evidence="2" id="KW-1185">Reference proteome</keyword>
<dbReference type="EMBL" id="QNRK01000009">
    <property type="protein sequence ID" value="RBP14393.1"/>
    <property type="molecule type" value="Genomic_DNA"/>
</dbReference>
<evidence type="ECO:0000313" key="1">
    <source>
        <dbReference type="EMBL" id="RBP14393.1"/>
    </source>
</evidence>
<accession>A0A366FI84</accession>
<comment type="caution">
    <text evidence="1">The sequence shown here is derived from an EMBL/GenBank/DDBJ whole genome shotgun (WGS) entry which is preliminary data.</text>
</comment>
<dbReference type="AlphaFoldDB" id="A0A366FI84"/>
<name>A0A366FI84_9HYPH</name>